<dbReference type="EMBL" id="UNQJ01000001">
    <property type="protein sequence ID" value="SYZ32339.1"/>
    <property type="molecule type" value="Genomic_DNA"/>
</dbReference>
<sequence length="165" mass="17557">MRSIRIYEQAADTADPAELAAFERAVAAVTAEGIEVERLRLGRNQEAFRRCLVVRRLIEVEGEEMLPATTVDELIVLYGRYPSADQLRRYAGAMQAVRSITLPGEDTAGRGLAAPPAPRNTDGPAVRRPGSGSPVEAPMAGRTGDGCGCGGGCGCSHRGRSYSPR</sequence>
<accession>A0A383S4N9</accession>
<organism evidence="2 3">
    <name type="scientific">Propionibacterium australiense</name>
    <dbReference type="NCBI Taxonomy" id="119981"/>
    <lineage>
        <taxon>Bacteria</taxon>
        <taxon>Bacillati</taxon>
        <taxon>Actinomycetota</taxon>
        <taxon>Actinomycetes</taxon>
        <taxon>Propionibacteriales</taxon>
        <taxon>Propionibacteriaceae</taxon>
        <taxon>Propionibacterium</taxon>
    </lineage>
</organism>
<gene>
    <name evidence="2" type="ORF">PROPAUS_0215</name>
</gene>
<dbReference type="InterPro" id="IPR010712">
    <property type="entry name" value="Arsenical-R_ArsD"/>
</dbReference>
<dbReference type="RefSeq" id="WP_119160704.1">
    <property type="nucleotide sequence ID" value="NZ_LR134442.1"/>
</dbReference>
<protein>
    <submittedName>
        <fullName evidence="2">Arsenical-resistance operon trans-acting repressor ArsD</fullName>
    </submittedName>
</protein>
<reference evidence="3" key="1">
    <citation type="submission" date="2018-08" db="EMBL/GenBank/DDBJ databases">
        <authorList>
            <person name="Hornung B."/>
        </authorList>
    </citation>
    <scope>NUCLEOTIDE SEQUENCE [LARGE SCALE GENOMIC DNA]</scope>
</reference>
<name>A0A383S4N9_9ACTN</name>
<evidence type="ECO:0000313" key="3">
    <source>
        <dbReference type="Proteomes" id="UP000263928"/>
    </source>
</evidence>
<evidence type="ECO:0000313" key="2">
    <source>
        <dbReference type="EMBL" id="SYZ32339.1"/>
    </source>
</evidence>
<dbReference type="Gene3D" id="3.40.30.10">
    <property type="entry name" value="Glutaredoxin"/>
    <property type="match status" value="1"/>
</dbReference>
<dbReference type="GO" id="GO:0003677">
    <property type="term" value="F:DNA binding"/>
    <property type="evidence" value="ECO:0007669"/>
    <property type="project" value="InterPro"/>
</dbReference>
<feature type="region of interest" description="Disordered" evidence="1">
    <location>
        <begin position="105"/>
        <end position="165"/>
    </location>
</feature>
<dbReference type="Proteomes" id="UP000263928">
    <property type="component" value="Unassembled WGS sequence"/>
</dbReference>
<dbReference type="AlphaFoldDB" id="A0A383S4N9"/>
<dbReference type="GO" id="GO:0046685">
    <property type="term" value="P:response to arsenic-containing substance"/>
    <property type="evidence" value="ECO:0007669"/>
    <property type="project" value="InterPro"/>
</dbReference>
<dbReference type="Pfam" id="PF06953">
    <property type="entry name" value="ArsD"/>
    <property type="match status" value="1"/>
</dbReference>
<dbReference type="GO" id="GO:0045892">
    <property type="term" value="P:negative regulation of DNA-templated transcription"/>
    <property type="evidence" value="ECO:0007669"/>
    <property type="project" value="InterPro"/>
</dbReference>
<feature type="compositionally biased region" description="Gly residues" evidence="1">
    <location>
        <begin position="143"/>
        <end position="154"/>
    </location>
</feature>
<evidence type="ECO:0000256" key="1">
    <source>
        <dbReference type="SAM" id="MobiDB-lite"/>
    </source>
</evidence>
<proteinExistence type="predicted"/>
<keyword evidence="3" id="KW-1185">Reference proteome</keyword>